<evidence type="ECO:0000313" key="1">
    <source>
        <dbReference type="EMBL" id="MDC9591690.1"/>
    </source>
</evidence>
<accession>A0ABT5LPL0</accession>
<proteinExistence type="predicted"/>
<organism evidence="1 2">
    <name type="scientific">Xenorhabdus yunnanensis</name>
    <dbReference type="NCBI Taxonomy" id="3025878"/>
    <lineage>
        <taxon>Bacteria</taxon>
        <taxon>Pseudomonadati</taxon>
        <taxon>Pseudomonadota</taxon>
        <taxon>Gammaproteobacteria</taxon>
        <taxon>Enterobacterales</taxon>
        <taxon>Morganellaceae</taxon>
        <taxon>Xenorhabdus</taxon>
    </lineage>
</organism>
<protein>
    <submittedName>
        <fullName evidence="1">Uncharacterized protein</fullName>
    </submittedName>
</protein>
<dbReference type="Proteomes" id="UP001217178">
    <property type="component" value="Unassembled WGS sequence"/>
</dbReference>
<name>A0ABT5LPL0_9GAMM</name>
<comment type="caution">
    <text evidence="1">The sequence shown here is derived from an EMBL/GenBank/DDBJ whole genome shotgun (WGS) entry which is preliminary data.</text>
</comment>
<gene>
    <name evidence="1" type="ORF">PSI23_21010</name>
</gene>
<keyword evidence="2" id="KW-1185">Reference proteome</keyword>
<reference evidence="1 2" key="1">
    <citation type="submission" date="2023-02" db="EMBL/GenBank/DDBJ databases">
        <title>Entomopathogenic bacteria.</title>
        <authorList>
            <person name="Machado R.A."/>
        </authorList>
    </citation>
    <scope>NUCLEOTIDE SEQUENCE [LARGE SCALE GENOMIC DNA]</scope>
    <source>
        <strain evidence="1 2">XENO-10</strain>
    </source>
</reference>
<dbReference type="EMBL" id="JAQRFI010000131">
    <property type="protein sequence ID" value="MDC9591690.1"/>
    <property type="molecule type" value="Genomic_DNA"/>
</dbReference>
<evidence type="ECO:0000313" key="2">
    <source>
        <dbReference type="Proteomes" id="UP001217178"/>
    </source>
</evidence>
<dbReference type="RefSeq" id="WP_273556896.1">
    <property type="nucleotide sequence ID" value="NZ_JAQRFI010000131.1"/>
</dbReference>
<sequence length="87" mass="10140">MLQDINVISLLGLSLALPALYFTFRLLFLLLRLLLSILFSKEKVTITYQDKNGKTYKQKIYLEKDDELIKILDDIAEKNSHKRESHG</sequence>